<protein>
    <submittedName>
        <fullName evidence="1">Uncharacterized protein</fullName>
    </submittedName>
</protein>
<name>M6UID6_9LEPT</name>
<dbReference type="Proteomes" id="UP000012160">
    <property type="component" value="Unassembled WGS sequence"/>
</dbReference>
<gene>
    <name evidence="1" type="ORF">LEP1GSC187_3767</name>
</gene>
<comment type="caution">
    <text evidence="1">The sequence shown here is derived from an EMBL/GenBank/DDBJ whole genome shotgun (WGS) entry which is preliminary data.</text>
</comment>
<accession>M6UID6</accession>
<reference evidence="1 2" key="1">
    <citation type="submission" date="2013-01" db="EMBL/GenBank/DDBJ databases">
        <authorList>
            <person name="Harkins D.M."/>
            <person name="Durkin A.S."/>
            <person name="Brinkac L.M."/>
            <person name="Haft D.H."/>
            <person name="Selengut J.D."/>
            <person name="Sanka R."/>
            <person name="DePew J."/>
            <person name="Purushe J."/>
            <person name="Matthias M.A."/>
            <person name="Vinetz J.M."/>
            <person name="Sutton G.G."/>
            <person name="Nierman W.C."/>
            <person name="Fouts D.E."/>
        </authorList>
    </citation>
    <scope>NUCLEOTIDE SEQUENCE [LARGE SCALE GENOMIC DNA]</scope>
    <source>
        <strain evidence="1 2">ZUN179</strain>
    </source>
</reference>
<sequence length="44" mass="5206">MFYTDYFFIVSGPLCQSTQGRLFKKILNVLDKKEIYSSRGKHFV</sequence>
<proteinExistence type="predicted"/>
<organism evidence="1 2">
    <name type="scientific">Leptospira santarosai str. ZUN179</name>
    <dbReference type="NCBI Taxonomy" id="1049985"/>
    <lineage>
        <taxon>Bacteria</taxon>
        <taxon>Pseudomonadati</taxon>
        <taxon>Spirochaetota</taxon>
        <taxon>Spirochaetia</taxon>
        <taxon>Leptospirales</taxon>
        <taxon>Leptospiraceae</taxon>
        <taxon>Leptospira</taxon>
    </lineage>
</organism>
<dbReference type="EMBL" id="AHOQ02000035">
    <property type="protein sequence ID" value="EMO44897.1"/>
    <property type="molecule type" value="Genomic_DNA"/>
</dbReference>
<dbReference type="AlphaFoldDB" id="M6UID6"/>
<evidence type="ECO:0000313" key="1">
    <source>
        <dbReference type="EMBL" id="EMO44897.1"/>
    </source>
</evidence>
<evidence type="ECO:0000313" key="2">
    <source>
        <dbReference type="Proteomes" id="UP000012160"/>
    </source>
</evidence>